<dbReference type="GO" id="GO:0046872">
    <property type="term" value="F:metal ion binding"/>
    <property type="evidence" value="ECO:0007669"/>
    <property type="project" value="UniProtKB-KW"/>
</dbReference>
<dbReference type="AlphaFoldDB" id="A0A1M4X428"/>
<gene>
    <name evidence="3" type="ORF">SAMN02745225_01887</name>
</gene>
<evidence type="ECO:0000313" key="4">
    <source>
        <dbReference type="Proteomes" id="UP000184295"/>
    </source>
</evidence>
<dbReference type="SUPFAM" id="SSF55008">
    <property type="entry name" value="HMA, heavy metal-associated domain"/>
    <property type="match status" value="1"/>
</dbReference>
<organism evidence="3 4">
    <name type="scientific">Ferrithrix thermotolerans DSM 19514</name>
    <dbReference type="NCBI Taxonomy" id="1121881"/>
    <lineage>
        <taxon>Bacteria</taxon>
        <taxon>Bacillati</taxon>
        <taxon>Actinomycetota</taxon>
        <taxon>Acidimicrobiia</taxon>
        <taxon>Acidimicrobiales</taxon>
        <taxon>Acidimicrobiaceae</taxon>
        <taxon>Ferrithrix</taxon>
    </lineage>
</organism>
<name>A0A1M4X428_9ACTN</name>
<evidence type="ECO:0000259" key="2">
    <source>
        <dbReference type="PROSITE" id="PS50846"/>
    </source>
</evidence>
<dbReference type="FunFam" id="3.30.70.100:FF:000001">
    <property type="entry name" value="ATPase copper transporting beta"/>
    <property type="match status" value="1"/>
</dbReference>
<dbReference type="InterPro" id="IPR006121">
    <property type="entry name" value="HMA_dom"/>
</dbReference>
<feature type="domain" description="HMA" evidence="2">
    <location>
        <begin position="2"/>
        <end position="66"/>
    </location>
</feature>
<dbReference type="RefSeq" id="WP_245790419.1">
    <property type="nucleotide sequence ID" value="NZ_FQUL01000033.1"/>
</dbReference>
<evidence type="ECO:0000256" key="1">
    <source>
        <dbReference type="ARBA" id="ARBA00022723"/>
    </source>
</evidence>
<dbReference type="EMBL" id="FQUL01000033">
    <property type="protein sequence ID" value="SHE88234.1"/>
    <property type="molecule type" value="Genomic_DNA"/>
</dbReference>
<dbReference type="InterPro" id="IPR017969">
    <property type="entry name" value="Heavy-metal-associated_CS"/>
</dbReference>
<dbReference type="Pfam" id="PF00403">
    <property type="entry name" value="HMA"/>
    <property type="match status" value="1"/>
</dbReference>
<accession>A0A1M4X428</accession>
<proteinExistence type="predicted"/>
<protein>
    <submittedName>
        <fullName evidence="3">Copper chaperone CopZ</fullName>
    </submittedName>
</protein>
<dbReference type="InterPro" id="IPR036163">
    <property type="entry name" value="HMA_dom_sf"/>
</dbReference>
<dbReference type="Proteomes" id="UP000184295">
    <property type="component" value="Unassembled WGS sequence"/>
</dbReference>
<reference evidence="4" key="1">
    <citation type="submission" date="2016-11" db="EMBL/GenBank/DDBJ databases">
        <authorList>
            <person name="Varghese N."/>
            <person name="Submissions S."/>
        </authorList>
    </citation>
    <scope>NUCLEOTIDE SEQUENCE [LARGE SCALE GENOMIC DNA]</scope>
    <source>
        <strain evidence="4">DSM 19514</strain>
    </source>
</reference>
<evidence type="ECO:0000313" key="3">
    <source>
        <dbReference type="EMBL" id="SHE88234.1"/>
    </source>
</evidence>
<dbReference type="PROSITE" id="PS01047">
    <property type="entry name" value="HMA_1"/>
    <property type="match status" value="1"/>
</dbReference>
<keyword evidence="4" id="KW-1185">Reference proteome</keyword>
<sequence length="68" mass="7129">METKIFLVEGMTCDHCVNAVTKEVSKVPNVVSVDVDLSSKKVTVTGDDLSDADIVAAVDEAGYDAVAI</sequence>
<dbReference type="CDD" id="cd00371">
    <property type="entry name" value="HMA"/>
    <property type="match status" value="1"/>
</dbReference>
<dbReference type="PROSITE" id="PS50846">
    <property type="entry name" value="HMA_2"/>
    <property type="match status" value="1"/>
</dbReference>
<keyword evidence="1" id="KW-0479">Metal-binding</keyword>
<dbReference type="STRING" id="1121881.SAMN02745225_01887"/>
<dbReference type="Gene3D" id="3.30.70.100">
    <property type="match status" value="1"/>
</dbReference>